<accession>J0P403</accession>
<gene>
    <name evidence="1" type="ORF">SapgrDRAFT_0376</name>
</gene>
<dbReference type="Proteomes" id="UP000005113">
    <property type="component" value="Unassembled WGS sequence"/>
</dbReference>
<name>J0P403_9BACT</name>
<protein>
    <recommendedName>
        <fullName evidence="3">Lipoprotein</fullName>
    </recommendedName>
</protein>
<evidence type="ECO:0000313" key="2">
    <source>
        <dbReference type="Proteomes" id="UP000005113"/>
    </source>
</evidence>
<proteinExistence type="predicted"/>
<dbReference type="EMBL" id="JH719942">
    <property type="protein sequence ID" value="EJF52122.1"/>
    <property type="molecule type" value="Genomic_DNA"/>
</dbReference>
<evidence type="ECO:0000313" key="1">
    <source>
        <dbReference type="EMBL" id="EJF52122.1"/>
    </source>
</evidence>
<organism evidence="1 2">
    <name type="scientific">Saprospira grandis DSM 2844</name>
    <dbReference type="NCBI Taxonomy" id="694433"/>
    <lineage>
        <taxon>Bacteria</taxon>
        <taxon>Pseudomonadati</taxon>
        <taxon>Bacteroidota</taxon>
        <taxon>Saprospiria</taxon>
        <taxon>Saprospirales</taxon>
        <taxon>Saprospiraceae</taxon>
        <taxon>Saprospira</taxon>
    </lineage>
</organism>
<dbReference type="HOGENOM" id="CLU_1634214_0_0_10"/>
<evidence type="ECO:0008006" key="3">
    <source>
        <dbReference type="Google" id="ProtNLM"/>
    </source>
</evidence>
<dbReference type="RefSeq" id="WP_002656849.1">
    <property type="nucleotide sequence ID" value="NZ_JH719942.1"/>
</dbReference>
<reference evidence="2" key="1">
    <citation type="journal article" date="2012" name="Stand. Genomic Sci.">
        <title>Permanent draft genome sequence of the gliding predator Saprospira grandis strain Sa g1 (= HR1).</title>
        <authorList>
            <person name="Mavromatis K."/>
            <person name="Chertkov O."/>
            <person name="Lapidus A."/>
            <person name="Nolan M."/>
            <person name="Lucas S."/>
            <person name="Tice H."/>
            <person name="Del Rio T.G."/>
            <person name="Cheng J.F."/>
            <person name="Han C."/>
            <person name="Tapia R."/>
            <person name="Bruce D."/>
            <person name="Goodwin L.A."/>
            <person name="Pitluck S."/>
            <person name="Huntemann M."/>
            <person name="Liolios K."/>
            <person name="Pagani I."/>
            <person name="Ivanova N."/>
            <person name="Mikhailova N."/>
            <person name="Pati A."/>
            <person name="Chen A."/>
            <person name="Palaniappan K."/>
            <person name="Land M."/>
            <person name="Brambilla E.M."/>
            <person name="Rohde M."/>
            <person name="Spring S."/>
            <person name="Goker M."/>
            <person name="Detter J.C."/>
            <person name="Bristow J."/>
            <person name="Eisen J.A."/>
            <person name="Markowitz V."/>
            <person name="Hugenholtz P."/>
            <person name="Kyrpides N.C."/>
            <person name="Klenk H.P."/>
            <person name="Woyke T."/>
        </authorList>
    </citation>
    <scope>NUCLEOTIDE SEQUENCE [LARGE SCALE GENOMIC DNA]</scope>
    <source>
        <strain evidence="2">DSM 2844</strain>
    </source>
</reference>
<dbReference type="AlphaFoldDB" id="J0P403"/>
<dbReference type="PROSITE" id="PS51257">
    <property type="entry name" value="PROKAR_LIPOPROTEIN"/>
    <property type="match status" value="1"/>
</dbReference>
<sequence length="162" mass="18344">MKGVVVLIVNCLFIACLGCTDGSEAQVVSIEPYCWCFLLAEGCITYDIEDITPPLCMTYSDIKPDQILSDKSYAKAIIKDSSRLSEFQERVLKNSIKSHLSVGVDSRLVFLIRSSDNMKSDTFVYINNEYYWLNGSYYKSNSNDIDSILYEIGKGSFCYCEH</sequence>